<dbReference type="RefSeq" id="WP_129349369.1">
    <property type="nucleotide sequence ID" value="NZ_CP012670.1"/>
</dbReference>
<dbReference type="PROSITE" id="PS51257">
    <property type="entry name" value="PROKAR_LIPOPROTEIN"/>
    <property type="match status" value="1"/>
</dbReference>
<reference evidence="2 3" key="1">
    <citation type="submission" date="2015-09" db="EMBL/GenBank/DDBJ databases">
        <title>Sorangium comparison.</title>
        <authorList>
            <person name="Zaburannyi N."/>
            <person name="Bunk B."/>
            <person name="Overmann J."/>
            <person name="Mueller R."/>
        </authorList>
    </citation>
    <scope>NUCLEOTIDE SEQUENCE [LARGE SCALE GENOMIC DNA]</scope>
    <source>
        <strain evidence="2 3">So ceGT47</strain>
    </source>
</reference>
<protein>
    <recommendedName>
        <fullName evidence="4">Secreted protein</fullName>
    </recommendedName>
</protein>
<dbReference type="OrthoDB" id="5524581at2"/>
<sequence length="205" mass="21690">MQSILLKTGVAAFLCLAASGCVVAEGGEPEDDEDLGTASAAQIDIGYKKKWRLYTATFSNGQPFFRVLAIGGSDVGPYQANTEYWYVTSANLGYLGQNSVVFSHVDGDDTPPKQSGSAQFQTPWLVPWTSFSNDPVSGGYRYDNGSVHLRIAVNGGEISGLTWYQTIPAAQTPTNIALNGTFTVGSGSVVVPQGSVGYYVNSAIP</sequence>
<gene>
    <name evidence="2" type="ORF">SOCEGT47_044140</name>
</gene>
<organism evidence="2 3">
    <name type="scientific">Sorangium cellulosum</name>
    <name type="common">Polyangium cellulosum</name>
    <dbReference type="NCBI Taxonomy" id="56"/>
    <lineage>
        <taxon>Bacteria</taxon>
        <taxon>Pseudomonadati</taxon>
        <taxon>Myxococcota</taxon>
        <taxon>Polyangia</taxon>
        <taxon>Polyangiales</taxon>
        <taxon>Polyangiaceae</taxon>
        <taxon>Sorangium</taxon>
    </lineage>
</organism>
<evidence type="ECO:0000313" key="3">
    <source>
        <dbReference type="Proteomes" id="UP000295781"/>
    </source>
</evidence>
<name>A0A4P2Q3I5_SORCE</name>
<evidence type="ECO:0000313" key="2">
    <source>
        <dbReference type="EMBL" id="AUX23884.1"/>
    </source>
</evidence>
<dbReference type="AlphaFoldDB" id="A0A4P2Q3I5"/>
<evidence type="ECO:0000256" key="1">
    <source>
        <dbReference type="SAM" id="SignalP"/>
    </source>
</evidence>
<dbReference type="Proteomes" id="UP000295781">
    <property type="component" value="Chromosome"/>
</dbReference>
<dbReference type="EMBL" id="CP012670">
    <property type="protein sequence ID" value="AUX23884.1"/>
    <property type="molecule type" value="Genomic_DNA"/>
</dbReference>
<keyword evidence="1" id="KW-0732">Signal</keyword>
<feature type="signal peptide" evidence="1">
    <location>
        <begin position="1"/>
        <end position="24"/>
    </location>
</feature>
<feature type="chain" id="PRO_5020847636" description="Secreted protein" evidence="1">
    <location>
        <begin position="25"/>
        <end position="205"/>
    </location>
</feature>
<proteinExistence type="predicted"/>
<accession>A0A4P2Q3I5</accession>
<evidence type="ECO:0008006" key="4">
    <source>
        <dbReference type="Google" id="ProtNLM"/>
    </source>
</evidence>